<dbReference type="GO" id="GO:0032993">
    <property type="term" value="C:protein-DNA complex"/>
    <property type="evidence" value="ECO:0007669"/>
    <property type="project" value="TreeGrafter"/>
</dbReference>
<organism evidence="10 11">
    <name type="scientific">Sebaldella termitidis (strain ATCC 33386 / NCTC 11300)</name>
    <dbReference type="NCBI Taxonomy" id="526218"/>
    <lineage>
        <taxon>Bacteria</taxon>
        <taxon>Fusobacteriati</taxon>
        <taxon>Fusobacteriota</taxon>
        <taxon>Fusobacteriia</taxon>
        <taxon>Fusobacteriales</taxon>
        <taxon>Leptotrichiaceae</taxon>
        <taxon>Sebaldella</taxon>
    </lineage>
</organism>
<dbReference type="HOGENOM" id="CLU_000445_30_4_0"/>
<dbReference type="GO" id="GO:0005829">
    <property type="term" value="C:cytosol"/>
    <property type="evidence" value="ECO:0007669"/>
    <property type="project" value="TreeGrafter"/>
</dbReference>
<dbReference type="SUPFAM" id="SSF52172">
    <property type="entry name" value="CheY-like"/>
    <property type="match status" value="1"/>
</dbReference>
<dbReference type="RefSeq" id="WP_012859772.1">
    <property type="nucleotide sequence ID" value="NC_013517.1"/>
</dbReference>
<dbReference type="SMART" id="SM00448">
    <property type="entry name" value="REC"/>
    <property type="match status" value="1"/>
</dbReference>
<keyword evidence="11" id="KW-1185">Reference proteome</keyword>
<name>D1AL07_SEBTE</name>
<reference evidence="10 11" key="2">
    <citation type="journal article" date="2010" name="Stand. Genomic Sci.">
        <title>Complete genome sequence of Sebaldella termitidis type strain (NCTC 11300).</title>
        <authorList>
            <person name="Harmon-Smith M."/>
            <person name="Celia L."/>
            <person name="Chertkov O."/>
            <person name="Lapidus A."/>
            <person name="Copeland A."/>
            <person name="Glavina Del Rio T."/>
            <person name="Nolan M."/>
            <person name="Lucas S."/>
            <person name="Tice H."/>
            <person name="Cheng J.F."/>
            <person name="Han C."/>
            <person name="Detter J.C."/>
            <person name="Bruce D."/>
            <person name="Goodwin L."/>
            <person name="Pitluck S."/>
            <person name="Pati A."/>
            <person name="Liolios K."/>
            <person name="Ivanova N."/>
            <person name="Mavromatis K."/>
            <person name="Mikhailova N."/>
            <person name="Chen A."/>
            <person name="Palaniappan K."/>
            <person name="Land M."/>
            <person name="Hauser L."/>
            <person name="Chang Y.J."/>
            <person name="Jeffries C.D."/>
            <person name="Brettin T."/>
            <person name="Goker M."/>
            <person name="Beck B."/>
            <person name="Bristow J."/>
            <person name="Eisen J.A."/>
            <person name="Markowitz V."/>
            <person name="Hugenholtz P."/>
            <person name="Kyrpides N.C."/>
            <person name="Klenk H.P."/>
            <person name="Chen F."/>
        </authorList>
    </citation>
    <scope>NUCLEOTIDE SEQUENCE [LARGE SCALE GENOMIC DNA]</scope>
    <source>
        <strain evidence="11">ATCC 33386 / NCTC 11300</strain>
    </source>
</reference>
<dbReference type="AlphaFoldDB" id="D1AL07"/>
<accession>D1AL07</accession>
<dbReference type="InterPro" id="IPR001867">
    <property type="entry name" value="OmpR/PhoB-type_DNA-bd"/>
</dbReference>
<dbReference type="GO" id="GO:0000976">
    <property type="term" value="F:transcription cis-regulatory region binding"/>
    <property type="evidence" value="ECO:0007669"/>
    <property type="project" value="TreeGrafter"/>
</dbReference>
<dbReference type="Pfam" id="PF00072">
    <property type="entry name" value="Response_reg"/>
    <property type="match status" value="1"/>
</dbReference>
<evidence type="ECO:0000256" key="7">
    <source>
        <dbReference type="PROSITE-ProRule" id="PRU01091"/>
    </source>
</evidence>
<dbReference type="PROSITE" id="PS50110">
    <property type="entry name" value="RESPONSE_REGULATORY"/>
    <property type="match status" value="1"/>
</dbReference>
<feature type="domain" description="Response regulatory" evidence="8">
    <location>
        <begin position="5"/>
        <end position="122"/>
    </location>
</feature>
<dbReference type="KEGG" id="str:Sterm_0289"/>
<protein>
    <submittedName>
        <fullName evidence="10">Two component transcriptional regulator, winged helix family</fullName>
    </submittedName>
</protein>
<dbReference type="GO" id="GO:0006355">
    <property type="term" value="P:regulation of DNA-templated transcription"/>
    <property type="evidence" value="ECO:0007669"/>
    <property type="project" value="InterPro"/>
</dbReference>
<keyword evidence="4 7" id="KW-0238">DNA-binding</keyword>
<dbReference type="eggNOG" id="COG0745">
    <property type="taxonomic scope" value="Bacteria"/>
</dbReference>
<dbReference type="PROSITE" id="PS51755">
    <property type="entry name" value="OMPR_PHOB"/>
    <property type="match status" value="1"/>
</dbReference>
<keyword evidence="1 6" id="KW-0597">Phosphoprotein</keyword>
<dbReference type="Pfam" id="PF00486">
    <property type="entry name" value="Trans_reg_C"/>
    <property type="match status" value="1"/>
</dbReference>
<dbReference type="PANTHER" id="PTHR48111">
    <property type="entry name" value="REGULATOR OF RPOS"/>
    <property type="match status" value="1"/>
</dbReference>
<evidence type="ECO:0000256" key="4">
    <source>
        <dbReference type="ARBA" id="ARBA00023125"/>
    </source>
</evidence>
<dbReference type="Gene3D" id="1.10.10.10">
    <property type="entry name" value="Winged helix-like DNA-binding domain superfamily/Winged helix DNA-binding domain"/>
    <property type="match status" value="1"/>
</dbReference>
<reference evidence="11" key="1">
    <citation type="submission" date="2009-09" db="EMBL/GenBank/DDBJ databases">
        <title>The complete chromosome of Sebaldella termitidis ATCC 33386.</title>
        <authorList>
            <consortium name="US DOE Joint Genome Institute (JGI-PGF)"/>
            <person name="Lucas S."/>
            <person name="Copeland A."/>
            <person name="Lapidus A."/>
            <person name="Glavina del Rio T."/>
            <person name="Dalin E."/>
            <person name="Tice H."/>
            <person name="Bruce D."/>
            <person name="Goodwin L."/>
            <person name="Pitluck S."/>
            <person name="Kyrpides N."/>
            <person name="Mavromatis K."/>
            <person name="Ivanova N."/>
            <person name="Mikhailova N."/>
            <person name="Sims D."/>
            <person name="Meincke L."/>
            <person name="Brettin T."/>
            <person name="Detter J.C."/>
            <person name="Han C."/>
            <person name="Larimer F."/>
            <person name="Land M."/>
            <person name="Hauser L."/>
            <person name="Markowitz V."/>
            <person name="Cheng J.F."/>
            <person name="Hugenholtz P."/>
            <person name="Woyke T."/>
            <person name="Wu D."/>
            <person name="Eisen J.A."/>
        </authorList>
    </citation>
    <scope>NUCLEOTIDE SEQUENCE [LARGE SCALE GENOMIC DNA]</scope>
    <source>
        <strain evidence="11">ATCC 33386 / NCTC 11300</strain>
    </source>
</reference>
<dbReference type="InterPro" id="IPR039420">
    <property type="entry name" value="WalR-like"/>
</dbReference>
<dbReference type="EMBL" id="CP001739">
    <property type="protein sequence ID" value="ACZ07173.1"/>
    <property type="molecule type" value="Genomic_DNA"/>
</dbReference>
<keyword evidence="2" id="KW-0902">Two-component regulatory system</keyword>
<feature type="DNA-binding region" description="OmpR/PhoB-type" evidence="7">
    <location>
        <begin position="135"/>
        <end position="231"/>
    </location>
</feature>
<sequence length="232" mass="26623">MKKNTILVVEDDLEIKTLIQFFLEKENFNVITAQNSGKALEMLQNNKPELVILDIMLPGLNGLEIAKLIKKESHKYGTPFIFMLTAKTETEDVIDGFQAGCDDYLRKPFDPRELILRIKKLLSLKKEGFAPEKESGLLRYDQIEINLDKHTVTESGNEVILSNKEFRLIAFLIQNKGLALSRETILSRVWNENYHLGDRTIDVYVGKIREKLPSISENIKTIKGVGYRLKEI</sequence>
<dbReference type="Gene3D" id="3.40.50.2300">
    <property type="match status" value="1"/>
</dbReference>
<feature type="domain" description="OmpR/PhoB-type" evidence="9">
    <location>
        <begin position="135"/>
        <end position="231"/>
    </location>
</feature>
<feature type="modified residue" description="4-aspartylphosphate" evidence="6">
    <location>
        <position position="54"/>
    </location>
</feature>
<proteinExistence type="predicted"/>
<evidence type="ECO:0000256" key="5">
    <source>
        <dbReference type="ARBA" id="ARBA00023163"/>
    </source>
</evidence>
<keyword evidence="3" id="KW-0805">Transcription regulation</keyword>
<evidence type="ECO:0000259" key="9">
    <source>
        <dbReference type="PROSITE" id="PS51755"/>
    </source>
</evidence>
<evidence type="ECO:0000313" key="10">
    <source>
        <dbReference type="EMBL" id="ACZ07173.1"/>
    </source>
</evidence>
<evidence type="ECO:0000259" key="8">
    <source>
        <dbReference type="PROSITE" id="PS50110"/>
    </source>
</evidence>
<evidence type="ECO:0000256" key="1">
    <source>
        <dbReference type="ARBA" id="ARBA00022553"/>
    </source>
</evidence>
<dbReference type="CDD" id="cd00383">
    <property type="entry name" value="trans_reg_C"/>
    <property type="match status" value="1"/>
</dbReference>
<evidence type="ECO:0000256" key="2">
    <source>
        <dbReference type="ARBA" id="ARBA00023012"/>
    </source>
</evidence>
<keyword evidence="5" id="KW-0804">Transcription</keyword>
<evidence type="ECO:0000256" key="6">
    <source>
        <dbReference type="PROSITE-ProRule" id="PRU00169"/>
    </source>
</evidence>
<gene>
    <name evidence="10" type="ordered locus">Sterm_0289</name>
</gene>
<dbReference type="GO" id="GO:0000156">
    <property type="term" value="F:phosphorelay response regulator activity"/>
    <property type="evidence" value="ECO:0007669"/>
    <property type="project" value="TreeGrafter"/>
</dbReference>
<evidence type="ECO:0000256" key="3">
    <source>
        <dbReference type="ARBA" id="ARBA00023015"/>
    </source>
</evidence>
<dbReference type="Proteomes" id="UP000000845">
    <property type="component" value="Chromosome"/>
</dbReference>
<dbReference type="STRING" id="526218.Sterm_0289"/>
<dbReference type="FunFam" id="3.40.50.2300:FF:000001">
    <property type="entry name" value="DNA-binding response regulator PhoB"/>
    <property type="match status" value="1"/>
</dbReference>
<dbReference type="SMART" id="SM00862">
    <property type="entry name" value="Trans_reg_C"/>
    <property type="match status" value="1"/>
</dbReference>
<dbReference type="InterPro" id="IPR036388">
    <property type="entry name" value="WH-like_DNA-bd_sf"/>
</dbReference>
<evidence type="ECO:0000313" key="11">
    <source>
        <dbReference type="Proteomes" id="UP000000845"/>
    </source>
</evidence>
<dbReference type="InterPro" id="IPR001789">
    <property type="entry name" value="Sig_transdc_resp-reg_receiver"/>
</dbReference>
<dbReference type="PANTHER" id="PTHR48111:SF40">
    <property type="entry name" value="PHOSPHATE REGULON TRANSCRIPTIONAL REGULATORY PROTEIN PHOB"/>
    <property type="match status" value="1"/>
</dbReference>
<dbReference type="InterPro" id="IPR011006">
    <property type="entry name" value="CheY-like_superfamily"/>
</dbReference>